<name>A0AAN9YRT5_9PEZI</name>
<feature type="compositionally biased region" description="Polar residues" evidence="12">
    <location>
        <begin position="1"/>
        <end position="12"/>
    </location>
</feature>
<sequence length="1222" mass="137680">MASHHPSGSQSARAPLGEATRSIVNASRHQSYKPYQSLRPELVPNPLQAYTANNYPRNALSPTGGAGSVTSTVAPTPLEQHVPNPPAETETRDGDKRDSQVSTSTASSSKNKTHVGPWNLGKTLGKGSASRVRLARHHLSGQLAAVKILPRGTNHITQAGSLVELDKWDRRRGEYAAENYIPLAVEREVAMMKLIDHPNIVKLYDIWENRQEIYLVLEYVKEGDLFTMINKNGPFREDQAMFLFRQVLSAVDYCHAFNICHRDLKPENILINEFGQAKVADFGMACIQQSPNHKLRTSCGSPHYAAPELVSNKVYRGDKVDVWSLGVVLYAMLTCLLPFDNPDTTVLLAMAKKGVYRIPEWISPEAKSLLKKMIEVDPEKRITIKKIWKHPLMRKYDYLDSLQENGGQPPEIDNDHQCDQVHPEDLDMQLLRQLKSLWHTYSEKFLSMKLTSPEPNDQKLFYWLLYKYREKRLENYDTDLTYSASDYHHLRPKNWKKKVTTMEFPSNFGRTPSRFTVISTVATDADGEALETKTDAGTTIRSYDPYKSSLNLDIEATPSHAKIVVHRNGSSARASTRSTRVIRQHGSMRSSSTYSRTGVRRNPSSGLGVPGRSLNSIRSGESVPYTRVASRHRRGVNFSHVRRRSNEQYQEGTPRAPASIAGDDTTVDRDHTAHTSPAKRARLSRNSGRGRDGIQSMANLPQMSDEPPAWMDELRHLSSSIAKDCDDAFNSTLLSNDSALGDATLEKNSTMSFSLKSGMSPLPMSTPAPNMQGSKRGQDNLHPWDTRPLPQAPTPSASVLREIERVKNEAESGQGYTDNSPGHAERVLTHIDQIVQPGASSKYSNPERRVASAPIYSQYSTKWGRDAVPLPSISEGSKQDDGHQAHYKQRIVSAPTETSVPLPTLLEERKGLEFLAKRESTIRMVTSPSEKPAWVEAPAPLQIRKKVLPHVVGNSQSHQGLDLRQQYRRDELEEPIAEEPSIISQGASSTTSTVKKKPSWFKRNSKDKEAVVASRGTSVSSNPDYVTYTGTTSPSEHTLQPTKKKSLNLSFWRFNREQEPRMELSLAGPEFEEPPSRDSVRMFSHPGRPTLRNQKPEEQAPKRNIEPQRNWLARLFRVKPATRYLCFSISRARARQETVILLREWRKVNHFNMKEVSFAVEIMTVIEHGRRNHLSIIRVTQERGAASSFHKVVDTMHSVFEGRRLLVEDKRKTKMMIKTLNS</sequence>
<evidence type="ECO:0000256" key="5">
    <source>
        <dbReference type="ARBA" id="ARBA00022553"/>
    </source>
</evidence>
<evidence type="ECO:0000256" key="11">
    <source>
        <dbReference type="ARBA" id="ARBA00048679"/>
    </source>
</evidence>
<evidence type="ECO:0000256" key="12">
    <source>
        <dbReference type="SAM" id="MobiDB-lite"/>
    </source>
</evidence>
<comment type="caution">
    <text evidence="14">The sequence shown here is derived from an EMBL/GenBank/DDBJ whole genome shotgun (WGS) entry which is preliminary data.</text>
</comment>
<dbReference type="InterPro" id="IPR011009">
    <property type="entry name" value="Kinase-like_dom_sf"/>
</dbReference>
<evidence type="ECO:0000256" key="10">
    <source>
        <dbReference type="ARBA" id="ARBA00047899"/>
    </source>
</evidence>
<dbReference type="GO" id="GO:0005935">
    <property type="term" value="C:cellular bud neck"/>
    <property type="evidence" value="ECO:0007669"/>
    <property type="project" value="UniProtKB-SubCell"/>
</dbReference>
<comment type="similarity">
    <text evidence="2">Belongs to the protein kinase superfamily. CAMK Ser/Thr protein kinase family. NIM1 subfamily.</text>
</comment>
<feature type="region of interest" description="Disordered" evidence="12">
    <location>
        <begin position="640"/>
        <end position="705"/>
    </location>
</feature>
<dbReference type="SMART" id="SM00220">
    <property type="entry name" value="S_TKc"/>
    <property type="match status" value="1"/>
</dbReference>
<feature type="compositionally biased region" description="Basic residues" evidence="12">
    <location>
        <begin position="994"/>
        <end position="1003"/>
    </location>
</feature>
<dbReference type="InterPro" id="IPR008271">
    <property type="entry name" value="Ser/Thr_kinase_AS"/>
</dbReference>
<dbReference type="PANTHER" id="PTHR24346">
    <property type="entry name" value="MAP/MICROTUBULE AFFINITY-REGULATING KINASE"/>
    <property type="match status" value="1"/>
</dbReference>
<dbReference type="InterPro" id="IPR031850">
    <property type="entry name" value="Fungal_KA1_dom"/>
</dbReference>
<evidence type="ECO:0000256" key="1">
    <source>
        <dbReference type="ARBA" id="ARBA00004266"/>
    </source>
</evidence>
<feature type="compositionally biased region" description="Basic and acidic residues" evidence="12">
    <location>
        <begin position="776"/>
        <end position="785"/>
    </location>
</feature>
<dbReference type="Pfam" id="PF00069">
    <property type="entry name" value="Pkinase"/>
    <property type="match status" value="1"/>
</dbReference>
<feature type="domain" description="Protein kinase" evidence="13">
    <location>
        <begin position="118"/>
        <end position="393"/>
    </location>
</feature>
<accession>A0AAN9YRT5</accession>
<feature type="region of interest" description="Disordered" evidence="12">
    <location>
        <begin position="567"/>
        <end position="615"/>
    </location>
</feature>
<comment type="catalytic activity">
    <reaction evidence="11">
        <text>L-seryl-[protein] + ATP = O-phospho-L-seryl-[protein] + ADP + H(+)</text>
        <dbReference type="Rhea" id="RHEA:17989"/>
        <dbReference type="Rhea" id="RHEA-COMP:9863"/>
        <dbReference type="Rhea" id="RHEA-COMP:11604"/>
        <dbReference type="ChEBI" id="CHEBI:15378"/>
        <dbReference type="ChEBI" id="CHEBI:29999"/>
        <dbReference type="ChEBI" id="CHEBI:30616"/>
        <dbReference type="ChEBI" id="CHEBI:83421"/>
        <dbReference type="ChEBI" id="CHEBI:456216"/>
        <dbReference type="EC" id="2.7.11.1"/>
    </reaction>
</comment>
<dbReference type="InterPro" id="IPR043024">
    <property type="entry name" value="KA1_sf_fungal"/>
</dbReference>
<dbReference type="SUPFAM" id="SSF56112">
    <property type="entry name" value="Protein kinase-like (PK-like)"/>
    <property type="match status" value="1"/>
</dbReference>
<feature type="region of interest" description="Disordered" evidence="12">
    <location>
        <begin position="756"/>
        <end position="798"/>
    </location>
</feature>
<dbReference type="Gene3D" id="1.10.510.10">
    <property type="entry name" value="Transferase(Phosphotransferase) domain 1"/>
    <property type="match status" value="1"/>
</dbReference>
<evidence type="ECO:0000256" key="4">
    <source>
        <dbReference type="ARBA" id="ARBA00022527"/>
    </source>
</evidence>
<evidence type="ECO:0000256" key="9">
    <source>
        <dbReference type="ARBA" id="ARBA00022840"/>
    </source>
</evidence>
<keyword evidence="4" id="KW-0723">Serine/threonine-protein kinase</keyword>
<dbReference type="Proteomes" id="UP001320420">
    <property type="component" value="Unassembled WGS sequence"/>
</dbReference>
<feature type="compositionally biased region" description="Low complexity" evidence="12">
    <location>
        <begin position="570"/>
        <end position="579"/>
    </location>
</feature>
<evidence type="ECO:0000256" key="7">
    <source>
        <dbReference type="ARBA" id="ARBA00022741"/>
    </source>
</evidence>
<feature type="compositionally biased region" description="Polar residues" evidence="12">
    <location>
        <begin position="587"/>
        <end position="596"/>
    </location>
</feature>
<dbReference type="Gene3D" id="3.30.310.220">
    <property type="entry name" value="Fungal kinase associated-1 domain"/>
    <property type="match status" value="2"/>
</dbReference>
<proteinExistence type="inferred from homology"/>
<dbReference type="PROSITE" id="PS00108">
    <property type="entry name" value="PROTEIN_KINASE_ST"/>
    <property type="match status" value="1"/>
</dbReference>
<evidence type="ECO:0000259" key="13">
    <source>
        <dbReference type="PROSITE" id="PS50011"/>
    </source>
</evidence>
<keyword evidence="6" id="KW-0808">Transferase</keyword>
<dbReference type="GO" id="GO:0005524">
    <property type="term" value="F:ATP binding"/>
    <property type="evidence" value="ECO:0007669"/>
    <property type="project" value="UniProtKB-KW"/>
</dbReference>
<dbReference type="PROSITE" id="PS50011">
    <property type="entry name" value="PROTEIN_KINASE_DOM"/>
    <property type="match status" value="1"/>
</dbReference>
<evidence type="ECO:0000256" key="3">
    <source>
        <dbReference type="ARBA" id="ARBA00012513"/>
    </source>
</evidence>
<gene>
    <name evidence="14" type="primary">GIN4</name>
    <name evidence="14" type="ORF">SLS62_001425</name>
</gene>
<feature type="region of interest" description="Disordered" evidence="12">
    <location>
        <begin position="1"/>
        <end position="41"/>
    </location>
</feature>
<keyword evidence="15" id="KW-1185">Reference proteome</keyword>
<dbReference type="GO" id="GO:0004674">
    <property type="term" value="F:protein serine/threonine kinase activity"/>
    <property type="evidence" value="ECO:0007669"/>
    <property type="project" value="UniProtKB-KW"/>
</dbReference>
<evidence type="ECO:0000256" key="2">
    <source>
        <dbReference type="ARBA" id="ARBA00010791"/>
    </source>
</evidence>
<evidence type="ECO:0000256" key="8">
    <source>
        <dbReference type="ARBA" id="ARBA00022777"/>
    </source>
</evidence>
<feature type="compositionally biased region" description="Basic and acidic residues" evidence="12">
    <location>
        <begin position="89"/>
        <end position="99"/>
    </location>
</feature>
<dbReference type="Pfam" id="PF16797">
    <property type="entry name" value="Fungal_KA1"/>
    <property type="match status" value="1"/>
</dbReference>
<dbReference type="InterPro" id="IPR000719">
    <property type="entry name" value="Prot_kinase_dom"/>
</dbReference>
<dbReference type="EC" id="2.7.11.1" evidence="3"/>
<feature type="compositionally biased region" description="Low complexity" evidence="12">
    <location>
        <begin position="978"/>
        <end position="993"/>
    </location>
</feature>
<feature type="compositionally biased region" description="Basic and acidic residues" evidence="12">
    <location>
        <begin position="1094"/>
        <end position="1105"/>
    </location>
</feature>
<comment type="subcellular location">
    <subcellularLocation>
        <location evidence="1">Bud neck</location>
    </subcellularLocation>
</comment>
<feature type="compositionally biased region" description="Polar residues" evidence="12">
    <location>
        <begin position="1015"/>
        <end position="1041"/>
    </location>
</feature>
<keyword evidence="9" id="KW-0067">ATP-binding</keyword>
<organism evidence="14 15">
    <name type="scientific">Diatrype stigma</name>
    <dbReference type="NCBI Taxonomy" id="117547"/>
    <lineage>
        <taxon>Eukaryota</taxon>
        <taxon>Fungi</taxon>
        <taxon>Dikarya</taxon>
        <taxon>Ascomycota</taxon>
        <taxon>Pezizomycotina</taxon>
        <taxon>Sordariomycetes</taxon>
        <taxon>Xylariomycetidae</taxon>
        <taxon>Xylariales</taxon>
        <taxon>Diatrypaceae</taxon>
        <taxon>Diatrype</taxon>
    </lineage>
</organism>
<feature type="compositionally biased region" description="Low complexity" evidence="12">
    <location>
        <begin position="100"/>
        <end position="109"/>
    </location>
</feature>
<dbReference type="EMBL" id="JAKJXP020000006">
    <property type="protein sequence ID" value="KAK7756588.1"/>
    <property type="molecule type" value="Genomic_DNA"/>
</dbReference>
<reference evidence="14 15" key="1">
    <citation type="submission" date="2024-02" db="EMBL/GenBank/DDBJ databases">
        <title>De novo assembly and annotation of 12 fungi associated with fruit tree decline syndrome in Ontario, Canada.</title>
        <authorList>
            <person name="Sulman M."/>
            <person name="Ellouze W."/>
            <person name="Ilyukhin E."/>
        </authorList>
    </citation>
    <scope>NUCLEOTIDE SEQUENCE [LARGE SCALE GENOMIC DNA]</scope>
    <source>
        <strain evidence="14 15">M11/M66-122</strain>
    </source>
</reference>
<keyword evidence="8 14" id="KW-0418">Kinase</keyword>
<feature type="region of interest" description="Disordered" evidence="12">
    <location>
        <begin position="53"/>
        <end position="124"/>
    </location>
</feature>
<evidence type="ECO:0000256" key="6">
    <source>
        <dbReference type="ARBA" id="ARBA00022679"/>
    </source>
</evidence>
<dbReference type="AlphaFoldDB" id="A0AAN9YRT5"/>
<dbReference type="GO" id="GO:0005940">
    <property type="term" value="C:septin ring"/>
    <property type="evidence" value="ECO:0007669"/>
    <property type="project" value="UniProtKB-ARBA"/>
</dbReference>
<protein>
    <recommendedName>
        <fullName evidence="3">non-specific serine/threonine protein kinase</fullName>
        <ecNumber evidence="3">2.7.11.1</ecNumber>
    </recommendedName>
</protein>
<feature type="region of interest" description="Disordered" evidence="12">
    <location>
        <begin position="975"/>
        <end position="1042"/>
    </location>
</feature>
<dbReference type="PANTHER" id="PTHR24346:SF110">
    <property type="entry name" value="NON-SPECIFIC SERINE_THREONINE PROTEIN KINASE"/>
    <property type="match status" value="1"/>
</dbReference>
<dbReference type="GO" id="GO:0035556">
    <property type="term" value="P:intracellular signal transduction"/>
    <property type="evidence" value="ECO:0007669"/>
    <property type="project" value="TreeGrafter"/>
</dbReference>
<feature type="region of interest" description="Disordered" evidence="12">
    <location>
        <begin position="1084"/>
        <end position="1105"/>
    </location>
</feature>
<dbReference type="FunFam" id="1.10.510.10:FF:000394">
    <property type="entry name" value="Serine/threonine-protein kinase HSL1"/>
    <property type="match status" value="1"/>
</dbReference>
<keyword evidence="5" id="KW-0597">Phosphoprotein</keyword>
<evidence type="ECO:0000313" key="15">
    <source>
        <dbReference type="Proteomes" id="UP001320420"/>
    </source>
</evidence>
<keyword evidence="7" id="KW-0547">Nucleotide-binding</keyword>
<evidence type="ECO:0000313" key="14">
    <source>
        <dbReference type="EMBL" id="KAK7756588.1"/>
    </source>
</evidence>
<comment type="catalytic activity">
    <reaction evidence="10">
        <text>L-threonyl-[protein] + ATP = O-phospho-L-threonyl-[protein] + ADP + H(+)</text>
        <dbReference type="Rhea" id="RHEA:46608"/>
        <dbReference type="Rhea" id="RHEA-COMP:11060"/>
        <dbReference type="Rhea" id="RHEA-COMP:11605"/>
        <dbReference type="ChEBI" id="CHEBI:15378"/>
        <dbReference type="ChEBI" id="CHEBI:30013"/>
        <dbReference type="ChEBI" id="CHEBI:30616"/>
        <dbReference type="ChEBI" id="CHEBI:61977"/>
        <dbReference type="ChEBI" id="CHEBI:456216"/>
        <dbReference type="EC" id="2.7.11.1"/>
    </reaction>
</comment>